<keyword evidence="2" id="KW-0480">Metal-thiolate cluster</keyword>
<dbReference type="PRINTS" id="PR00778">
    <property type="entry name" value="HTHARSR"/>
</dbReference>
<evidence type="ECO:0000256" key="5">
    <source>
        <dbReference type="ARBA" id="ARBA00023163"/>
    </source>
</evidence>
<dbReference type="NCBIfam" id="NF007528">
    <property type="entry name" value="PRK10141.1"/>
    <property type="match status" value="1"/>
</dbReference>
<dbReference type="CDD" id="cd00090">
    <property type="entry name" value="HTH_ARSR"/>
    <property type="match status" value="1"/>
</dbReference>
<keyword evidence="1" id="KW-0059">Arsenical resistance</keyword>
<dbReference type="InterPro" id="IPR036388">
    <property type="entry name" value="WH-like_DNA-bd_sf"/>
</dbReference>
<evidence type="ECO:0000256" key="1">
    <source>
        <dbReference type="ARBA" id="ARBA00022849"/>
    </source>
</evidence>
<evidence type="ECO:0000256" key="4">
    <source>
        <dbReference type="ARBA" id="ARBA00023125"/>
    </source>
</evidence>
<dbReference type="GO" id="GO:0003700">
    <property type="term" value="F:DNA-binding transcription factor activity"/>
    <property type="evidence" value="ECO:0007669"/>
    <property type="project" value="InterPro"/>
</dbReference>
<dbReference type="RefSeq" id="WP_112899376.1">
    <property type="nucleotide sequence ID" value="NZ_CP030750.1"/>
</dbReference>
<dbReference type="PANTHER" id="PTHR33154:SF18">
    <property type="entry name" value="ARSENICAL RESISTANCE OPERON REPRESSOR"/>
    <property type="match status" value="1"/>
</dbReference>
<keyword evidence="4" id="KW-0238">DNA-binding</keyword>
<keyword evidence="3" id="KW-0805">Transcription regulation</keyword>
<dbReference type="InterPro" id="IPR011991">
    <property type="entry name" value="ArsR-like_HTH"/>
</dbReference>
<comment type="function">
    <text evidence="6">Binds arsenite and regulates the expression of arsenic efflux pumps. In vitro, also binds antimony and bismuth, but not arsenate.</text>
</comment>
<feature type="domain" description="HTH arsR-type" evidence="7">
    <location>
        <begin position="1"/>
        <end position="90"/>
    </location>
</feature>
<sequence length="115" mass="12942">MITPTQVFKSLADETRVRATLLIARLGELCVCELMCALDDSQPKISRHLAQLRSAGLLLDRRQGQWVYYRLNPELPAWVSELLQGTAQANAAWLQDNIARLQHMDDRPVRVAAGC</sequence>
<evidence type="ECO:0000313" key="8">
    <source>
        <dbReference type="EMBL" id="AXA27186.1"/>
    </source>
</evidence>
<dbReference type="GO" id="GO:0046872">
    <property type="term" value="F:metal ion binding"/>
    <property type="evidence" value="ECO:0007669"/>
    <property type="project" value="UniProtKB-KW"/>
</dbReference>
<organism evidence="8 9">
    <name type="scientific">Pseudomonas putida</name>
    <name type="common">Arthrobacter siderocapsulatus</name>
    <dbReference type="NCBI Taxonomy" id="303"/>
    <lineage>
        <taxon>Bacteria</taxon>
        <taxon>Pseudomonadati</taxon>
        <taxon>Pseudomonadota</taxon>
        <taxon>Gammaproteobacteria</taxon>
        <taxon>Pseudomonadales</taxon>
        <taxon>Pseudomonadaceae</taxon>
        <taxon>Pseudomonas</taxon>
    </lineage>
</organism>
<evidence type="ECO:0000313" key="9">
    <source>
        <dbReference type="Proteomes" id="UP000251617"/>
    </source>
</evidence>
<dbReference type="SMART" id="SM00418">
    <property type="entry name" value="HTH_ARSR"/>
    <property type="match status" value="1"/>
</dbReference>
<dbReference type="EMBL" id="CP030750">
    <property type="protein sequence ID" value="AXA27186.1"/>
    <property type="molecule type" value="Genomic_DNA"/>
</dbReference>
<protein>
    <submittedName>
        <fullName evidence="8">Transcriptional regulator</fullName>
    </submittedName>
</protein>
<dbReference type="NCBIfam" id="NF033788">
    <property type="entry name" value="HTH_metalloreg"/>
    <property type="match status" value="1"/>
</dbReference>
<dbReference type="FunFam" id="1.10.10.10:FF:000279">
    <property type="entry name" value="Transcriptional regulator, ArsR family"/>
    <property type="match status" value="1"/>
</dbReference>
<accession>A0AAD0PGC1</accession>
<keyword evidence="5" id="KW-0804">Transcription</keyword>
<keyword evidence="2" id="KW-0479">Metal-binding</keyword>
<evidence type="ECO:0000256" key="2">
    <source>
        <dbReference type="ARBA" id="ARBA00022851"/>
    </source>
</evidence>
<evidence type="ECO:0000256" key="3">
    <source>
        <dbReference type="ARBA" id="ARBA00023015"/>
    </source>
</evidence>
<evidence type="ECO:0000259" key="7">
    <source>
        <dbReference type="PROSITE" id="PS50987"/>
    </source>
</evidence>
<dbReference type="SUPFAM" id="SSF46785">
    <property type="entry name" value="Winged helix' DNA-binding domain"/>
    <property type="match status" value="1"/>
</dbReference>
<dbReference type="Proteomes" id="UP000251617">
    <property type="component" value="Chromosome"/>
</dbReference>
<gene>
    <name evidence="8" type="ORF">C1S65_24885</name>
</gene>
<dbReference type="GO" id="GO:0046685">
    <property type="term" value="P:response to arsenic-containing substance"/>
    <property type="evidence" value="ECO:0007669"/>
    <property type="project" value="UniProtKB-KW"/>
</dbReference>
<dbReference type="AlphaFoldDB" id="A0AAD0PGC1"/>
<reference evidence="8 9" key="1">
    <citation type="submission" date="2018-06" db="EMBL/GenBank/DDBJ databases">
        <title>The genome of Pseudomonas putida NX-1, a lignin degrader.</title>
        <authorList>
            <person name="Xu Z."/>
        </authorList>
    </citation>
    <scope>NUCLEOTIDE SEQUENCE [LARGE SCALE GENOMIC DNA]</scope>
    <source>
        <strain evidence="8 9">NX-1</strain>
    </source>
</reference>
<dbReference type="InterPro" id="IPR036390">
    <property type="entry name" value="WH_DNA-bd_sf"/>
</dbReference>
<name>A0AAD0PGC1_PSEPU</name>
<dbReference type="GO" id="GO:0003677">
    <property type="term" value="F:DNA binding"/>
    <property type="evidence" value="ECO:0007669"/>
    <property type="project" value="UniProtKB-KW"/>
</dbReference>
<proteinExistence type="predicted"/>
<dbReference type="PROSITE" id="PS50987">
    <property type="entry name" value="HTH_ARSR_2"/>
    <property type="match status" value="1"/>
</dbReference>
<dbReference type="PANTHER" id="PTHR33154">
    <property type="entry name" value="TRANSCRIPTIONAL REGULATOR, ARSR FAMILY"/>
    <property type="match status" value="1"/>
</dbReference>
<dbReference type="Pfam" id="PF01022">
    <property type="entry name" value="HTH_5"/>
    <property type="match status" value="1"/>
</dbReference>
<dbReference type="Gene3D" id="1.10.10.10">
    <property type="entry name" value="Winged helix-like DNA-binding domain superfamily/Winged helix DNA-binding domain"/>
    <property type="match status" value="1"/>
</dbReference>
<evidence type="ECO:0000256" key="6">
    <source>
        <dbReference type="ARBA" id="ARBA00060178"/>
    </source>
</evidence>
<dbReference type="InterPro" id="IPR051081">
    <property type="entry name" value="HTH_MetalResp_TranReg"/>
</dbReference>
<dbReference type="InterPro" id="IPR001845">
    <property type="entry name" value="HTH_ArsR_DNA-bd_dom"/>
</dbReference>